<reference evidence="7 8" key="2">
    <citation type="submission" date="2009-03" db="EMBL/GenBank/DDBJ databases">
        <title>Draft genome sequence of Roseburia inulinivorans (DSM 16841).</title>
        <authorList>
            <person name="Sudarsanam P."/>
            <person name="Ley R."/>
            <person name="Guruge J."/>
            <person name="Turnbaugh P.J."/>
            <person name="Mahowald M."/>
            <person name="Liep D."/>
            <person name="Gordon J."/>
        </authorList>
    </citation>
    <scope>NUCLEOTIDE SEQUENCE [LARGE SCALE GENOMIC DNA]</scope>
    <source>
        <strain evidence="7 8">DSM 16841</strain>
    </source>
</reference>
<dbReference type="GO" id="GO:0019509">
    <property type="term" value="P:L-methionine salvage from methylthioadenosine"/>
    <property type="evidence" value="ECO:0007669"/>
    <property type="project" value="UniProtKB-UniPathway"/>
</dbReference>
<evidence type="ECO:0000256" key="4">
    <source>
        <dbReference type="ARBA" id="ARBA00022801"/>
    </source>
</evidence>
<evidence type="ECO:0000256" key="5">
    <source>
        <dbReference type="ARBA" id="ARBA00023167"/>
    </source>
</evidence>
<evidence type="ECO:0000256" key="1">
    <source>
        <dbReference type="ARBA" id="ARBA00004945"/>
    </source>
</evidence>
<keyword evidence="5" id="KW-0486">Methionine biosynthesis</keyword>
<dbReference type="NCBIfam" id="NF004079">
    <property type="entry name" value="PRK05584.1"/>
    <property type="match status" value="1"/>
</dbReference>
<comment type="pathway">
    <text evidence="1">Amino-acid biosynthesis; L-methionine biosynthesis via salvage pathway; S-methyl-5-thio-alpha-D-ribose 1-phosphate from S-methyl-5'-thioadenosine (hydrolase route): step 1/2.</text>
</comment>
<accession>C0FS80</accession>
<evidence type="ECO:0000259" key="6">
    <source>
        <dbReference type="Pfam" id="PF01048"/>
    </source>
</evidence>
<gene>
    <name evidence="7" type="primary">mtnN</name>
    <name evidence="7" type="ORF">ROSEINA2194_01596</name>
</gene>
<dbReference type="InterPro" id="IPR035994">
    <property type="entry name" value="Nucleoside_phosphorylase_sf"/>
</dbReference>
<evidence type="ECO:0000313" key="7">
    <source>
        <dbReference type="EMBL" id="EEG94566.1"/>
    </source>
</evidence>
<dbReference type="Proteomes" id="UP000003561">
    <property type="component" value="Unassembled WGS sequence"/>
</dbReference>
<evidence type="ECO:0000256" key="2">
    <source>
        <dbReference type="ARBA" id="ARBA00011974"/>
    </source>
</evidence>
<dbReference type="AlphaFoldDB" id="C0FS80"/>
<dbReference type="Pfam" id="PF01048">
    <property type="entry name" value="PNP_UDP_1"/>
    <property type="match status" value="1"/>
</dbReference>
<dbReference type="UniPathway" id="UPA00904">
    <property type="reaction ID" value="UER00871"/>
</dbReference>
<dbReference type="InterPro" id="IPR010049">
    <property type="entry name" value="MTA_SAH_Nsdase"/>
</dbReference>
<name>C0FS80_9FIRM</name>
<reference evidence="7 8" key="1">
    <citation type="submission" date="2009-02" db="EMBL/GenBank/DDBJ databases">
        <authorList>
            <person name="Fulton L."/>
            <person name="Clifton S."/>
            <person name="Fulton B."/>
            <person name="Xu J."/>
            <person name="Minx P."/>
            <person name="Pepin K.H."/>
            <person name="Johnson M."/>
            <person name="Bhonagiri V."/>
            <person name="Nash W.E."/>
            <person name="Mardis E.R."/>
            <person name="Wilson R.K."/>
        </authorList>
    </citation>
    <scope>NUCLEOTIDE SEQUENCE [LARGE SCALE GENOMIC DNA]</scope>
    <source>
        <strain evidence="7 8">DSM 16841</strain>
    </source>
</reference>
<dbReference type="InterPro" id="IPR000845">
    <property type="entry name" value="Nucleoside_phosphorylase_d"/>
</dbReference>
<dbReference type="EC" id="3.2.2.9" evidence="2"/>
<dbReference type="GO" id="GO:0005829">
    <property type="term" value="C:cytosol"/>
    <property type="evidence" value="ECO:0007669"/>
    <property type="project" value="TreeGrafter"/>
</dbReference>
<dbReference type="GO" id="GO:0008930">
    <property type="term" value="F:methylthioadenosine nucleosidase activity"/>
    <property type="evidence" value="ECO:0007669"/>
    <property type="project" value="InterPro"/>
</dbReference>
<dbReference type="NCBIfam" id="TIGR01704">
    <property type="entry name" value="MTA_SAH-Nsdase"/>
    <property type="match status" value="1"/>
</dbReference>
<dbReference type="Gene3D" id="3.40.50.1580">
    <property type="entry name" value="Nucleoside phosphorylase domain"/>
    <property type="match status" value="1"/>
</dbReference>
<dbReference type="eggNOG" id="COG0775">
    <property type="taxonomic scope" value="Bacteria"/>
</dbReference>
<evidence type="ECO:0000313" key="8">
    <source>
        <dbReference type="Proteomes" id="UP000003561"/>
    </source>
</evidence>
<dbReference type="CDD" id="cd09008">
    <property type="entry name" value="MTAN"/>
    <property type="match status" value="1"/>
</dbReference>
<evidence type="ECO:0000256" key="3">
    <source>
        <dbReference type="ARBA" id="ARBA00022605"/>
    </source>
</evidence>
<dbReference type="PANTHER" id="PTHR46832">
    <property type="entry name" value="5'-METHYLTHIOADENOSINE/S-ADENOSYLHOMOCYSTEINE NUCLEOSIDASE"/>
    <property type="match status" value="1"/>
</dbReference>
<organism evidence="7 8">
    <name type="scientific">Roseburia inulinivorans DSM 16841</name>
    <dbReference type="NCBI Taxonomy" id="622312"/>
    <lineage>
        <taxon>Bacteria</taxon>
        <taxon>Bacillati</taxon>
        <taxon>Bacillota</taxon>
        <taxon>Clostridia</taxon>
        <taxon>Lachnospirales</taxon>
        <taxon>Lachnospiraceae</taxon>
        <taxon>Roseburia</taxon>
    </lineage>
</organism>
<feature type="domain" description="Nucleoside phosphorylase" evidence="6">
    <location>
        <begin position="12"/>
        <end position="238"/>
    </location>
</feature>
<keyword evidence="4" id="KW-0378">Hydrolase</keyword>
<dbReference type="SUPFAM" id="SSF53167">
    <property type="entry name" value="Purine and uridine phosphorylases"/>
    <property type="match status" value="1"/>
</dbReference>
<proteinExistence type="predicted"/>
<comment type="caution">
    <text evidence="7">The sequence shown here is derived from an EMBL/GenBank/DDBJ whole genome shotgun (WGS) entry which is preliminary data.</text>
</comment>
<dbReference type="GO" id="GO:0008782">
    <property type="term" value="F:adenosylhomocysteine nucleosidase activity"/>
    <property type="evidence" value="ECO:0007669"/>
    <property type="project" value="UniProtKB-EC"/>
</dbReference>
<dbReference type="GO" id="GO:0009164">
    <property type="term" value="P:nucleoside catabolic process"/>
    <property type="evidence" value="ECO:0007669"/>
    <property type="project" value="InterPro"/>
</dbReference>
<dbReference type="GO" id="GO:0019284">
    <property type="term" value="P:L-methionine salvage from S-adenosylmethionine"/>
    <property type="evidence" value="ECO:0007669"/>
    <property type="project" value="TreeGrafter"/>
</dbReference>
<dbReference type="PANTHER" id="PTHR46832:SF1">
    <property type="entry name" value="5'-METHYLTHIOADENOSINE_S-ADENOSYLHOMOCYSTEINE NUCLEOSIDASE"/>
    <property type="match status" value="1"/>
</dbReference>
<protein>
    <recommendedName>
        <fullName evidence="2">adenosylhomocysteine nucleosidase</fullName>
        <ecNumber evidence="2">3.2.2.9</ecNumber>
    </recommendedName>
</protein>
<dbReference type="EMBL" id="ACFY01000060">
    <property type="protein sequence ID" value="EEG94566.1"/>
    <property type="molecule type" value="Genomic_DNA"/>
</dbReference>
<keyword evidence="3" id="KW-0028">Amino-acid biosynthesis</keyword>
<sequence>MKKRMEQKQMKKIGIIGAMELEVETLKSKMNVVKTTKKANMEFFEGTLNGVEVVIVRSGIGKVNAGICTQILADLFDVTHIINTGIAGSLDAQIDIGDIVVSTDVLQHDMDVRVFGYPLGEIPQLGTLSFPADERMASLARSVCEKVNTEVKVFSGRIVSGDQFICDKEVKDKLVENFHPLCTEMEGAAIGQAAYLNEIPFVILRAISDKADNSAEMDYPTFEKKAAEHCAKLVEEFIVEL</sequence>